<dbReference type="HOGENOM" id="CLU_050659_0_0_11"/>
<dbReference type="GO" id="GO:0034069">
    <property type="term" value="F:aminoglycoside N-acetyltransferase activity"/>
    <property type="evidence" value="ECO:0007669"/>
    <property type="project" value="TreeGrafter"/>
</dbReference>
<sequence>MSNNDRRPSEWHPSTIPPDEQRRWERAAAIGFGSVEPDDHWSVDQIEDLGRRAWAVEDAGVIVGTSADLVWHLTLPGGATMPVGAILAVTTRATHRRQGVLRSLMSAQLHAMATEGLAAAVLTASEGTIYGRFGFGVATSQHRLEAPVHGHGLDHVRPGRIELDDASVFRDEIVKFRRRSARHRPGTLERPEEWWDQLVLGDQVSFEGGGPQFVSLHRDDQGEVDGYALWRTEGLWGERTIVIRELHTIDPAVELALFRHCADIDLATSVRWDTAPADSPIPAATTDPRRCHVTGVRDQLWLCPLDVSALLAARTYGAPLDLTLRVDDHASGWSAPTIALRLTARPGEQAEVEVLDETPPSRSQDPQPDLVCDRTTLGMAVLGTTPWSTLIAAGRASVSNPAVARAADAAFASHPPANSQDYF</sequence>
<dbReference type="InterPro" id="IPR000182">
    <property type="entry name" value="GNAT_dom"/>
</dbReference>
<dbReference type="PROSITE" id="PS51186">
    <property type="entry name" value="GNAT"/>
    <property type="match status" value="1"/>
</dbReference>
<dbReference type="eggNOG" id="COG4552">
    <property type="taxonomic scope" value="Bacteria"/>
</dbReference>
<dbReference type="RefSeq" id="WP_012230250.1">
    <property type="nucleotide sequence ID" value="NZ_HG422565.1"/>
</dbReference>
<dbReference type="InterPro" id="IPR025559">
    <property type="entry name" value="Eis_dom"/>
</dbReference>
<gene>
    <name evidence="3" type="ORF">BN381_80029</name>
</gene>
<evidence type="ECO:0000256" key="1">
    <source>
        <dbReference type="SAM" id="MobiDB-lite"/>
    </source>
</evidence>
<dbReference type="STRING" id="1229780.BN381_80029"/>
<comment type="caution">
    <text evidence="3">The sequence shown here is derived from an EMBL/GenBank/DDBJ whole genome shotgun (WGS) entry which is preliminary data.</text>
</comment>
<accession>R4Z3I5</accession>
<dbReference type="GO" id="GO:0030649">
    <property type="term" value="P:aminoglycoside antibiotic catabolic process"/>
    <property type="evidence" value="ECO:0007669"/>
    <property type="project" value="TreeGrafter"/>
</dbReference>
<dbReference type="OrthoDB" id="8399956at2"/>
<dbReference type="InterPro" id="IPR051554">
    <property type="entry name" value="Acetyltransferase_Eis"/>
</dbReference>
<evidence type="ECO:0000313" key="3">
    <source>
        <dbReference type="EMBL" id="CCM65499.1"/>
    </source>
</evidence>
<dbReference type="InterPro" id="IPR016181">
    <property type="entry name" value="Acyl_CoA_acyltransferase"/>
</dbReference>
<dbReference type="SUPFAM" id="SSF55729">
    <property type="entry name" value="Acyl-CoA N-acyltransferases (Nat)"/>
    <property type="match status" value="1"/>
</dbReference>
<dbReference type="PANTHER" id="PTHR37817">
    <property type="entry name" value="N-ACETYLTRANSFERASE EIS"/>
    <property type="match status" value="1"/>
</dbReference>
<dbReference type="Proteomes" id="UP000018291">
    <property type="component" value="Unassembled WGS sequence"/>
</dbReference>
<organism evidence="3 4">
    <name type="scientific">Candidatus Neomicrothrix parvicella RN1</name>
    <dbReference type="NCBI Taxonomy" id="1229780"/>
    <lineage>
        <taxon>Bacteria</taxon>
        <taxon>Bacillati</taxon>
        <taxon>Actinomycetota</taxon>
        <taxon>Acidimicrobiia</taxon>
        <taxon>Acidimicrobiales</taxon>
        <taxon>Microthrixaceae</taxon>
        <taxon>Candidatus Neomicrothrix</taxon>
    </lineage>
</organism>
<feature type="compositionally biased region" description="Basic and acidic residues" evidence="1">
    <location>
        <begin position="1"/>
        <end position="10"/>
    </location>
</feature>
<keyword evidence="4" id="KW-1185">Reference proteome</keyword>
<dbReference type="EMBL" id="CANL01000078">
    <property type="protein sequence ID" value="CCM65499.1"/>
    <property type="molecule type" value="Genomic_DNA"/>
</dbReference>
<dbReference type="Pfam" id="PF17668">
    <property type="entry name" value="Acetyltransf_17"/>
    <property type="match status" value="1"/>
</dbReference>
<dbReference type="Pfam" id="PF13527">
    <property type="entry name" value="Acetyltransf_9"/>
    <property type="match status" value="1"/>
</dbReference>
<dbReference type="Pfam" id="PF13530">
    <property type="entry name" value="SCP2_2"/>
    <property type="match status" value="1"/>
</dbReference>
<proteinExistence type="predicted"/>
<evidence type="ECO:0000259" key="2">
    <source>
        <dbReference type="PROSITE" id="PS51186"/>
    </source>
</evidence>
<protein>
    <recommendedName>
        <fullName evidence="2">N-acetyltransferase domain-containing protein</fullName>
    </recommendedName>
</protein>
<dbReference type="PANTHER" id="PTHR37817:SF1">
    <property type="entry name" value="N-ACETYLTRANSFERASE EIS"/>
    <property type="match status" value="1"/>
</dbReference>
<name>R4Z3I5_9ACTN</name>
<feature type="region of interest" description="Disordered" evidence="1">
    <location>
        <begin position="1"/>
        <end position="21"/>
    </location>
</feature>
<dbReference type="Gene3D" id="3.40.630.30">
    <property type="match status" value="2"/>
</dbReference>
<dbReference type="InterPro" id="IPR036527">
    <property type="entry name" value="SCP2_sterol-bd_dom_sf"/>
</dbReference>
<dbReference type="SUPFAM" id="SSF55718">
    <property type="entry name" value="SCP-like"/>
    <property type="match status" value="1"/>
</dbReference>
<dbReference type="Gene3D" id="3.30.1050.10">
    <property type="entry name" value="SCP2 sterol-binding domain"/>
    <property type="match status" value="1"/>
</dbReference>
<reference evidence="3 4" key="1">
    <citation type="journal article" date="2013" name="ISME J.">
        <title>Metabolic model for the filamentous 'Candidatus Microthrix parvicella' based on genomic and metagenomic analyses.</title>
        <authorList>
            <person name="Jon McIlroy S."/>
            <person name="Kristiansen R."/>
            <person name="Albertsen M."/>
            <person name="Michael Karst S."/>
            <person name="Rossetti S."/>
            <person name="Lund Nielsen J."/>
            <person name="Tandoi V."/>
            <person name="James Seviour R."/>
            <person name="Nielsen P.H."/>
        </authorList>
    </citation>
    <scope>NUCLEOTIDE SEQUENCE [LARGE SCALE GENOMIC DNA]</scope>
    <source>
        <strain evidence="3 4">RN1</strain>
    </source>
</reference>
<dbReference type="InterPro" id="IPR041380">
    <property type="entry name" value="Acetyltransf_17"/>
</dbReference>
<dbReference type="AlphaFoldDB" id="R4Z3I5"/>
<feature type="domain" description="N-acetyltransferase" evidence="2">
    <location>
        <begin position="14"/>
        <end position="160"/>
    </location>
</feature>
<evidence type="ECO:0000313" key="4">
    <source>
        <dbReference type="Proteomes" id="UP000018291"/>
    </source>
</evidence>